<feature type="compositionally biased region" description="Gly residues" evidence="8">
    <location>
        <begin position="326"/>
        <end position="339"/>
    </location>
</feature>
<gene>
    <name evidence="11" type="ordered locus">SCATT_p13010</name>
</gene>
<evidence type="ECO:0000256" key="7">
    <source>
        <dbReference type="PROSITE-ProRule" id="PRU10141"/>
    </source>
</evidence>
<keyword evidence="6 7" id="KW-0067">ATP-binding</keyword>
<sequence>MTGTGGGSNGKVLAGRYRVIEQLGRGGMGVVCRAMDEVLGREVAVKELRTFADASAAELAELRLRMQREARAAARIRHTGVVSVHDVAEEDGRPIIVMELVDGPSLADVLAGRGVLEPREAAAIGAKVADALGAAHAAGVLHRDVKPGNVLLERGGRVVLTDFGIATMDDPGDGAAAGLTQSGQLVGSLDFLAPERAQGRQPGPASDIWSLGAMLYAAVEGDSPFHRTSTWSTFSAIVTEPLPEPRAAGPLAPVLKALLAKEPHARPDARRARELLESVARDTPWPAAGSFGPPPGTEAADRTTEAPRTHGTMPGTVPARPVENGPGPGDTQGGSGGAQSGTAPFQPGFGPLRPESGHPQAGTARPGPTAGQPRPATGQPQPGAAQLRPGADQFDTASDQPQPWAPHPEPGTTQLQPGTGQPHLGTDQPPSGMGQPHAATGHPQPWAAQPHPATPQPQPGHPHPGHPHPGTPAPFPSPQPRPPRDTVAGGADAGWRPPSGETRAVPAGRAGGRRQRRTVVVLAAAVAVIVVGGGVTWGLMKTSGGEGDGGAGGRTRAQAPAQPSQGDPVEGLAGGAAASASPGTSPSAGASASASAGAPSATASPSASSGAGRNPAAPAPKAPTDDPAYIPGSLASINGCMAWLDYKTSAAGGFAMGTLASAGQSCQMHFFRSYVPDPKSTQNLDTTHVLNGAGKQSTYWYWDGPKYYAAVCVWRAGDFPHHDCGGHYYVDGGAPVSR</sequence>
<dbReference type="GO" id="GO:0004674">
    <property type="term" value="F:protein serine/threonine kinase activity"/>
    <property type="evidence" value="ECO:0007669"/>
    <property type="project" value="UniProtKB-KW"/>
</dbReference>
<keyword evidence="2" id="KW-0723">Serine/threonine-protein kinase</keyword>
<feature type="region of interest" description="Disordered" evidence="8">
    <location>
        <begin position="545"/>
        <end position="625"/>
    </location>
</feature>
<dbReference type="Proteomes" id="UP000007842">
    <property type="component" value="Plasmid pSCATT"/>
</dbReference>
<evidence type="ECO:0000256" key="3">
    <source>
        <dbReference type="ARBA" id="ARBA00022679"/>
    </source>
</evidence>
<accession>F8JLS3</accession>
<dbReference type="KEGG" id="sct:SCAT_p0438"/>
<dbReference type="GO" id="GO:0005524">
    <property type="term" value="F:ATP binding"/>
    <property type="evidence" value="ECO:0007669"/>
    <property type="project" value="UniProtKB-UniRule"/>
</dbReference>
<feature type="compositionally biased region" description="Low complexity" evidence="8">
    <location>
        <begin position="441"/>
        <end position="451"/>
    </location>
</feature>
<feature type="compositionally biased region" description="Basic and acidic residues" evidence="8">
    <location>
        <begin position="299"/>
        <end position="308"/>
    </location>
</feature>
<evidence type="ECO:0000256" key="2">
    <source>
        <dbReference type="ARBA" id="ARBA00022527"/>
    </source>
</evidence>
<dbReference type="Gene3D" id="3.30.200.20">
    <property type="entry name" value="Phosphorylase Kinase, domain 1"/>
    <property type="match status" value="1"/>
</dbReference>
<name>F8JLS3_STREN</name>
<keyword evidence="9" id="KW-0472">Membrane</keyword>
<evidence type="ECO:0000313" key="12">
    <source>
        <dbReference type="Proteomes" id="UP000007842"/>
    </source>
</evidence>
<dbReference type="AlphaFoldDB" id="F8JLS3"/>
<feature type="domain" description="Protein kinase" evidence="10">
    <location>
        <begin position="17"/>
        <end position="286"/>
    </location>
</feature>
<organism evidence="11 12">
    <name type="scientific">Streptantibioticus cattleyicolor (strain ATCC 35852 / DSM 46488 / JCM 4925 / NBRC 14057 / NRRL 8057)</name>
    <name type="common">Streptomyces cattleya</name>
    <dbReference type="NCBI Taxonomy" id="1003195"/>
    <lineage>
        <taxon>Bacteria</taxon>
        <taxon>Bacillati</taxon>
        <taxon>Actinomycetota</taxon>
        <taxon>Actinomycetes</taxon>
        <taxon>Kitasatosporales</taxon>
        <taxon>Streptomycetaceae</taxon>
        <taxon>Streptantibioticus</taxon>
    </lineage>
</organism>
<dbReference type="InterPro" id="IPR011009">
    <property type="entry name" value="Kinase-like_dom_sf"/>
</dbReference>
<evidence type="ECO:0000259" key="10">
    <source>
        <dbReference type="PROSITE" id="PS50011"/>
    </source>
</evidence>
<evidence type="ECO:0000256" key="6">
    <source>
        <dbReference type="ARBA" id="ARBA00022840"/>
    </source>
</evidence>
<feature type="compositionally biased region" description="Low complexity" evidence="8">
    <location>
        <begin position="575"/>
        <end position="616"/>
    </location>
</feature>
<geneLocation type="plasmid" evidence="11 12">
    <name>pSCATT</name>
</geneLocation>
<dbReference type="InterPro" id="IPR000719">
    <property type="entry name" value="Prot_kinase_dom"/>
</dbReference>
<dbReference type="PROSITE" id="PS00108">
    <property type="entry name" value="PROTEIN_KINASE_ST"/>
    <property type="match status" value="1"/>
</dbReference>
<dbReference type="InterPro" id="IPR008271">
    <property type="entry name" value="Ser/Thr_kinase_AS"/>
</dbReference>
<dbReference type="OrthoDB" id="9762169at2"/>
<evidence type="ECO:0000256" key="4">
    <source>
        <dbReference type="ARBA" id="ARBA00022741"/>
    </source>
</evidence>
<feature type="binding site" evidence="7">
    <location>
        <position position="46"/>
    </location>
    <ligand>
        <name>ATP</name>
        <dbReference type="ChEBI" id="CHEBI:30616"/>
    </ligand>
</feature>
<dbReference type="CDD" id="cd14014">
    <property type="entry name" value="STKc_PknB_like"/>
    <property type="match status" value="1"/>
</dbReference>
<keyword evidence="12" id="KW-1185">Reference proteome</keyword>
<dbReference type="PROSITE" id="PS50011">
    <property type="entry name" value="PROTEIN_KINASE_DOM"/>
    <property type="match status" value="1"/>
</dbReference>
<dbReference type="PANTHER" id="PTHR43289">
    <property type="entry name" value="MITOGEN-ACTIVATED PROTEIN KINASE KINASE KINASE 20-RELATED"/>
    <property type="match status" value="1"/>
</dbReference>
<reference evidence="12" key="1">
    <citation type="submission" date="2011-12" db="EMBL/GenBank/DDBJ databases">
        <title>Complete genome sequence of Streptomyces cattleya strain DSM 46488.</title>
        <authorList>
            <person name="Ou H.-Y."/>
            <person name="Li P."/>
            <person name="Zhao C."/>
            <person name="O'Hagan D."/>
            <person name="Deng Z."/>
        </authorList>
    </citation>
    <scope>NUCLEOTIDE SEQUENCE [LARGE SCALE GENOMIC DNA]</scope>
    <source>
        <strain evidence="12">ATCC 35852 / DSM 46488 / JCM 4925 / NBRC 14057 / NRRL 8057</strain>
        <plasmid evidence="12">Plasmid pSCATT</plasmid>
    </source>
</reference>
<evidence type="ECO:0000256" key="5">
    <source>
        <dbReference type="ARBA" id="ARBA00022777"/>
    </source>
</evidence>
<dbReference type="RefSeq" id="WP_014150893.1">
    <property type="nucleotide sequence ID" value="NC_016113.1"/>
</dbReference>
<feature type="transmembrane region" description="Helical" evidence="9">
    <location>
        <begin position="519"/>
        <end position="540"/>
    </location>
</feature>
<dbReference type="PROSITE" id="PS00107">
    <property type="entry name" value="PROTEIN_KINASE_ATP"/>
    <property type="match status" value="1"/>
</dbReference>
<dbReference type="InterPro" id="IPR017441">
    <property type="entry name" value="Protein_kinase_ATP_BS"/>
</dbReference>
<dbReference type="Pfam" id="PF00069">
    <property type="entry name" value="Pkinase"/>
    <property type="match status" value="1"/>
</dbReference>
<keyword evidence="4 7" id="KW-0547">Nucleotide-binding</keyword>
<dbReference type="EC" id="2.7.11.1" evidence="1"/>
<dbReference type="Gene3D" id="1.10.510.10">
    <property type="entry name" value="Transferase(Phosphotransferase) domain 1"/>
    <property type="match status" value="1"/>
</dbReference>
<dbReference type="HOGENOM" id="CLU_000288_63_44_11"/>
<protein>
    <recommendedName>
        <fullName evidence="1">non-specific serine/threonine protein kinase</fullName>
        <ecNumber evidence="1">2.7.11.1</ecNumber>
    </recommendedName>
</protein>
<evidence type="ECO:0000256" key="8">
    <source>
        <dbReference type="SAM" id="MobiDB-lite"/>
    </source>
</evidence>
<evidence type="ECO:0000256" key="9">
    <source>
        <dbReference type="SAM" id="Phobius"/>
    </source>
</evidence>
<keyword evidence="9" id="KW-1133">Transmembrane helix</keyword>
<dbReference type="PATRIC" id="fig|1003195.11.peg.421"/>
<proteinExistence type="predicted"/>
<evidence type="ECO:0000256" key="1">
    <source>
        <dbReference type="ARBA" id="ARBA00012513"/>
    </source>
</evidence>
<dbReference type="PANTHER" id="PTHR43289:SF6">
    <property type="entry name" value="SERINE_THREONINE-PROTEIN KINASE NEKL-3"/>
    <property type="match status" value="1"/>
</dbReference>
<keyword evidence="9" id="KW-0812">Transmembrane</keyword>
<feature type="compositionally biased region" description="Pro residues" evidence="8">
    <location>
        <begin position="452"/>
        <end position="481"/>
    </location>
</feature>
<accession>G8XFN4</accession>
<dbReference type="KEGG" id="scy:SCATT_p13010"/>
<evidence type="ECO:0000313" key="11">
    <source>
        <dbReference type="EMBL" id="AEW99494.1"/>
    </source>
</evidence>
<dbReference type="SUPFAM" id="SSF56112">
    <property type="entry name" value="Protein kinase-like (PK-like)"/>
    <property type="match status" value="1"/>
</dbReference>
<keyword evidence="3" id="KW-0808">Transferase</keyword>
<feature type="region of interest" description="Disordered" evidence="8">
    <location>
        <begin position="280"/>
        <end position="515"/>
    </location>
</feature>
<keyword evidence="11" id="KW-0614">Plasmid</keyword>
<dbReference type="EMBL" id="CP003229">
    <property type="protein sequence ID" value="AEW99494.1"/>
    <property type="molecule type" value="Genomic_DNA"/>
</dbReference>
<keyword evidence="5" id="KW-0418">Kinase</keyword>
<dbReference type="SMART" id="SM00220">
    <property type="entry name" value="S_TKc"/>
    <property type="match status" value="1"/>
</dbReference>